<keyword evidence="9" id="KW-1185">Reference proteome</keyword>
<evidence type="ECO:0000256" key="3">
    <source>
        <dbReference type="ARBA" id="ARBA00022448"/>
    </source>
</evidence>
<dbReference type="Pfam" id="PF06963">
    <property type="entry name" value="FPN1"/>
    <property type="match status" value="1"/>
</dbReference>
<keyword evidence="3 7" id="KW-0813">Transport</keyword>
<evidence type="ECO:0000256" key="1">
    <source>
        <dbReference type="ARBA" id="ARBA00004141"/>
    </source>
</evidence>
<evidence type="ECO:0000256" key="5">
    <source>
        <dbReference type="ARBA" id="ARBA00022989"/>
    </source>
</evidence>
<comment type="caution">
    <text evidence="8">The sequence shown here is derived from an EMBL/GenBank/DDBJ whole genome shotgun (WGS) entry which is preliminary data.</text>
</comment>
<name>A0A8T3CSF2_9TELE</name>
<keyword evidence="4 7" id="KW-0812">Transmembrane</keyword>
<dbReference type="InterPro" id="IPR036259">
    <property type="entry name" value="MFS_trans_sf"/>
</dbReference>
<reference evidence="8" key="1">
    <citation type="submission" date="2021-01" db="EMBL/GenBank/DDBJ databases">
        <authorList>
            <person name="Zahm M."/>
            <person name="Roques C."/>
            <person name="Cabau C."/>
            <person name="Klopp C."/>
            <person name="Donnadieu C."/>
            <person name="Jouanno E."/>
            <person name="Lampietro C."/>
            <person name="Louis A."/>
            <person name="Herpin A."/>
            <person name="Echchiki A."/>
            <person name="Berthelot C."/>
            <person name="Parey E."/>
            <person name="Roest-Crollius H."/>
            <person name="Braasch I."/>
            <person name="Postlethwait J."/>
            <person name="Bobe J."/>
            <person name="Montfort J."/>
            <person name="Bouchez O."/>
            <person name="Begum T."/>
            <person name="Mejri S."/>
            <person name="Adams A."/>
            <person name="Chen W.-J."/>
            <person name="Guiguen Y."/>
        </authorList>
    </citation>
    <scope>NUCLEOTIDE SEQUENCE</scope>
    <source>
        <tissue evidence="8">Blood</tissue>
    </source>
</reference>
<comment type="caution">
    <text evidence="7">Lacks conserved residue(s) required for the propagation of feature annotation.</text>
</comment>
<protein>
    <recommendedName>
        <fullName evidence="7">Solute carrier family 40 member</fullName>
    </recommendedName>
</protein>
<proteinExistence type="inferred from homology"/>
<sequence>MSLRTEAGECGGVVVEFESDDIREVRPKKPRSIPGSALIYLKGPKFLIYVSGALSMWGDRMWHFAISVFLIELYGRNLLLTAVFGLVVAGSVLLLGALIGDWVDRNPRNKVAHASLFIQNISVTVCSIVLMLVFSYKQWIEQIWDGWLTVVCYTVVIILADVANLASTALTIAIQRDWIVVITGYNRGHLAGMNATMRRIDQVTNILAPLAVGQVMTLASNVVGCGFILGWNLVSLIVEFIFLSRVYRIVPELSVKPQVDEGEDQDFLESQGDRTSSQGNFELRAASELAEENCNHSLNLKEITNLPLCFQRFKWLLMTCKDGWKAYYRQPVFLAGMGLAFLYTTVLGFDCITTGYAYTQASAARCSAC</sequence>
<accession>A0A8T3CSF2</accession>
<keyword evidence="6 7" id="KW-0472">Membrane</keyword>
<dbReference type="GO" id="GO:0016020">
    <property type="term" value="C:membrane"/>
    <property type="evidence" value="ECO:0007669"/>
    <property type="project" value="UniProtKB-SubCell"/>
</dbReference>
<dbReference type="EMBL" id="JAERUA010000020">
    <property type="protein sequence ID" value="KAI1886194.1"/>
    <property type="molecule type" value="Genomic_DNA"/>
</dbReference>
<comment type="subcellular location">
    <subcellularLocation>
        <location evidence="1 7">Membrane</location>
        <topology evidence="1 7">Multi-pass membrane protein</topology>
    </subcellularLocation>
</comment>
<dbReference type="SUPFAM" id="SSF103473">
    <property type="entry name" value="MFS general substrate transporter"/>
    <property type="match status" value="1"/>
</dbReference>
<evidence type="ECO:0000256" key="2">
    <source>
        <dbReference type="ARBA" id="ARBA00006279"/>
    </source>
</evidence>
<feature type="transmembrane region" description="Helical" evidence="7">
    <location>
        <begin position="78"/>
        <end position="99"/>
    </location>
</feature>
<evidence type="ECO:0000256" key="4">
    <source>
        <dbReference type="ARBA" id="ARBA00022692"/>
    </source>
</evidence>
<keyword evidence="5 7" id="KW-1133">Transmembrane helix</keyword>
<organism evidence="8 9">
    <name type="scientific">Albula goreensis</name>
    <dbReference type="NCBI Taxonomy" id="1534307"/>
    <lineage>
        <taxon>Eukaryota</taxon>
        <taxon>Metazoa</taxon>
        <taxon>Chordata</taxon>
        <taxon>Craniata</taxon>
        <taxon>Vertebrata</taxon>
        <taxon>Euteleostomi</taxon>
        <taxon>Actinopterygii</taxon>
        <taxon>Neopterygii</taxon>
        <taxon>Teleostei</taxon>
        <taxon>Albuliformes</taxon>
        <taxon>Albulidae</taxon>
        <taxon>Albula</taxon>
    </lineage>
</organism>
<feature type="transmembrane region" description="Helical" evidence="7">
    <location>
        <begin position="332"/>
        <end position="358"/>
    </location>
</feature>
<evidence type="ECO:0000256" key="7">
    <source>
        <dbReference type="RuleBase" id="RU365065"/>
    </source>
</evidence>
<dbReference type="OrthoDB" id="648861at2759"/>
<feature type="transmembrane region" description="Helical" evidence="7">
    <location>
        <begin position="111"/>
        <end position="134"/>
    </location>
</feature>
<evidence type="ECO:0000313" key="9">
    <source>
        <dbReference type="Proteomes" id="UP000829720"/>
    </source>
</evidence>
<feature type="transmembrane region" description="Helical" evidence="7">
    <location>
        <begin position="218"/>
        <end position="243"/>
    </location>
</feature>
<dbReference type="PANTHER" id="PTHR11660:SF50">
    <property type="entry name" value="SOLUTE CARRIER FAMILY 40 MEMBER"/>
    <property type="match status" value="1"/>
</dbReference>
<feature type="transmembrane region" description="Helical" evidence="7">
    <location>
        <begin position="46"/>
        <end position="71"/>
    </location>
</feature>
<dbReference type="GO" id="GO:0005381">
    <property type="term" value="F:iron ion transmembrane transporter activity"/>
    <property type="evidence" value="ECO:0007669"/>
    <property type="project" value="UniProtKB-UniRule"/>
</dbReference>
<dbReference type="InterPro" id="IPR009716">
    <property type="entry name" value="Ferroportin-1"/>
</dbReference>
<feature type="transmembrane region" description="Helical" evidence="7">
    <location>
        <begin position="146"/>
        <end position="174"/>
    </location>
</feature>
<evidence type="ECO:0000256" key="6">
    <source>
        <dbReference type="ARBA" id="ARBA00023136"/>
    </source>
</evidence>
<gene>
    <name evidence="8" type="ORF">AGOR_G00211480</name>
</gene>
<comment type="similarity">
    <text evidence="2 7">Belongs to the ferroportin (FP) (TC 2.A.100) family. SLC40A subfamily.</text>
</comment>
<evidence type="ECO:0000313" key="8">
    <source>
        <dbReference type="EMBL" id="KAI1886194.1"/>
    </source>
</evidence>
<comment type="function">
    <text evidence="7">May be involved in iron transport and iron homeostasis.</text>
</comment>
<dbReference type="AlphaFoldDB" id="A0A8T3CSF2"/>
<keyword evidence="7" id="KW-0406">Ion transport</keyword>
<dbReference type="PANTHER" id="PTHR11660">
    <property type="entry name" value="SOLUTE CARRIER FAMILY 40 MEMBER"/>
    <property type="match status" value="1"/>
</dbReference>
<dbReference type="Proteomes" id="UP000829720">
    <property type="component" value="Unassembled WGS sequence"/>
</dbReference>